<reference evidence="10" key="1">
    <citation type="submission" date="2017-09" db="EMBL/GenBank/DDBJ databases">
        <authorList>
            <person name="Varghese N."/>
            <person name="Submissions S."/>
        </authorList>
    </citation>
    <scope>NUCLEOTIDE SEQUENCE [LARGE SCALE GENOMIC DNA]</scope>
    <source>
        <strain evidence="10">CGMCC 4.6857</strain>
    </source>
</reference>
<keyword evidence="7" id="KW-0812">Transmembrane</keyword>
<evidence type="ECO:0000256" key="6">
    <source>
        <dbReference type="SAM" id="MobiDB-lite"/>
    </source>
</evidence>
<keyword evidence="2" id="KW-0547">Nucleotide-binding</keyword>
<keyword evidence="7" id="KW-1133">Transmembrane helix</keyword>
<protein>
    <submittedName>
        <fullName evidence="9">Capsular exopolysaccharide family</fullName>
    </submittedName>
</protein>
<feature type="compositionally biased region" description="Pro residues" evidence="6">
    <location>
        <begin position="436"/>
        <end position="445"/>
    </location>
</feature>
<feature type="transmembrane region" description="Helical" evidence="7">
    <location>
        <begin position="161"/>
        <end position="181"/>
    </location>
</feature>
<dbReference type="InterPro" id="IPR050445">
    <property type="entry name" value="Bact_polysacc_biosynth/exp"/>
</dbReference>
<dbReference type="InterPro" id="IPR005702">
    <property type="entry name" value="Wzc-like_C"/>
</dbReference>
<keyword evidence="10" id="KW-1185">Reference proteome</keyword>
<keyword evidence="7" id="KW-0472">Membrane</keyword>
<dbReference type="RefSeq" id="WP_097320780.1">
    <property type="nucleotide sequence ID" value="NZ_OBDY01000006.1"/>
</dbReference>
<proteinExistence type="predicted"/>
<dbReference type="OrthoDB" id="9812433at2"/>
<dbReference type="Gene3D" id="3.40.50.300">
    <property type="entry name" value="P-loop containing nucleotide triphosphate hydrolases"/>
    <property type="match status" value="1"/>
</dbReference>
<evidence type="ECO:0000256" key="5">
    <source>
        <dbReference type="ARBA" id="ARBA00023137"/>
    </source>
</evidence>
<dbReference type="Proteomes" id="UP000219612">
    <property type="component" value="Unassembled WGS sequence"/>
</dbReference>
<keyword evidence="5" id="KW-0829">Tyrosine-protein kinase</keyword>
<feature type="compositionally biased region" description="Low complexity" evidence="6">
    <location>
        <begin position="628"/>
        <end position="661"/>
    </location>
</feature>
<dbReference type="EMBL" id="OBDY01000006">
    <property type="protein sequence ID" value="SNY40163.1"/>
    <property type="molecule type" value="Genomic_DNA"/>
</dbReference>
<feature type="compositionally biased region" description="Pro residues" evidence="6">
    <location>
        <begin position="612"/>
        <end position="627"/>
    </location>
</feature>
<evidence type="ECO:0000256" key="3">
    <source>
        <dbReference type="ARBA" id="ARBA00022777"/>
    </source>
</evidence>
<evidence type="ECO:0000256" key="4">
    <source>
        <dbReference type="ARBA" id="ARBA00022840"/>
    </source>
</evidence>
<evidence type="ECO:0000256" key="1">
    <source>
        <dbReference type="ARBA" id="ARBA00022679"/>
    </source>
</evidence>
<evidence type="ECO:0000256" key="2">
    <source>
        <dbReference type="ARBA" id="ARBA00022741"/>
    </source>
</evidence>
<organism evidence="9 10">
    <name type="scientific">Paractinoplanes atraurantiacus</name>
    <dbReference type="NCBI Taxonomy" id="1036182"/>
    <lineage>
        <taxon>Bacteria</taxon>
        <taxon>Bacillati</taxon>
        <taxon>Actinomycetota</taxon>
        <taxon>Actinomycetes</taxon>
        <taxon>Micromonosporales</taxon>
        <taxon>Micromonosporaceae</taxon>
        <taxon>Paractinoplanes</taxon>
    </lineage>
</organism>
<feature type="transmembrane region" description="Helical" evidence="7">
    <location>
        <begin position="12"/>
        <end position="32"/>
    </location>
</feature>
<evidence type="ECO:0000256" key="7">
    <source>
        <dbReference type="SAM" id="Phobius"/>
    </source>
</evidence>
<keyword evidence="3" id="KW-0418">Kinase</keyword>
<sequence>MTTTSEPARLIRGYGGWVLLLMIVLAAAAWGLSLLEPTRYRAEATLVAEPRMRTNIAPVPADPATESEIARSSAVLRPAAATLGIAQQDLSDGLTVSPAKFGTSFTIAYESPTAPTARTRAQAVATQYLSYRNATTAQSGISAALITPASSATRVTWLPPWMYATIGALTGLLIGVVAVRLRTRDRVHGRVHFEHLTGMPVLATIPRARRSRGPGAPLPVLLRSPASADAEAYRYLRARLEACLEGPATVLVTSAHEGEGRSTTAANLAIALAQSGRRVVLIDTDVRGPVLHQMFALSRDRGLTGILTGDITGASALRDGPVPNLRLMAAGPDQDGAPDLLATSFGEMLRELKSECDVIVLDSAPALHVADAVALAAVSDLVLLVADFDRLSRSTARHTATVLTPATAAPVAAVLIAVPDSRGGLIPRTRAGRAPAPTPSSPAPTPSSQIPTPDRRATPDRLTAPGRTADPDPRATPNRLTAPGRTADPDTRVAPSRLTASGRTADPDTRATPNRLTASGRTADADRRAAPDDPGDQPTQALGSAALPPALGLAARAHPSAGPSGKPPSARPPATATGPAFARQSHKSDPGSGPTVPNIPADSARPSTSKPSPNPSPASPPAKPTSAPPTAHGSPAATAKAAVPKPRLYTSSAASEAETATNPDPKHNDPDATDAAPPKHP</sequence>
<gene>
    <name evidence="9" type="ORF">SAMN05421748_1062</name>
</gene>
<feature type="region of interest" description="Disordered" evidence="6">
    <location>
        <begin position="423"/>
        <end position="681"/>
    </location>
</feature>
<dbReference type="Pfam" id="PF13614">
    <property type="entry name" value="AAA_31"/>
    <property type="match status" value="1"/>
</dbReference>
<name>A0A285HWZ4_9ACTN</name>
<keyword evidence="4" id="KW-0067">ATP-binding</keyword>
<dbReference type="AlphaFoldDB" id="A0A285HWZ4"/>
<feature type="compositionally biased region" description="Low complexity" evidence="6">
    <location>
        <begin position="541"/>
        <end position="564"/>
    </location>
</feature>
<keyword evidence="1" id="KW-0808">Transferase</keyword>
<dbReference type="PANTHER" id="PTHR32309">
    <property type="entry name" value="TYROSINE-PROTEIN KINASE"/>
    <property type="match status" value="1"/>
</dbReference>
<evidence type="ECO:0000259" key="8">
    <source>
        <dbReference type="Pfam" id="PF13614"/>
    </source>
</evidence>
<evidence type="ECO:0000313" key="10">
    <source>
        <dbReference type="Proteomes" id="UP000219612"/>
    </source>
</evidence>
<accession>A0A285HWZ4</accession>
<evidence type="ECO:0000313" key="9">
    <source>
        <dbReference type="EMBL" id="SNY40163.1"/>
    </source>
</evidence>
<dbReference type="CDD" id="cd05387">
    <property type="entry name" value="BY-kinase"/>
    <property type="match status" value="1"/>
</dbReference>
<dbReference type="InterPro" id="IPR027417">
    <property type="entry name" value="P-loop_NTPase"/>
</dbReference>
<dbReference type="PANTHER" id="PTHR32309:SF31">
    <property type="entry name" value="CAPSULAR EXOPOLYSACCHARIDE FAMILY"/>
    <property type="match status" value="1"/>
</dbReference>
<dbReference type="SUPFAM" id="SSF52540">
    <property type="entry name" value="P-loop containing nucleoside triphosphate hydrolases"/>
    <property type="match status" value="1"/>
</dbReference>
<feature type="domain" description="AAA" evidence="8">
    <location>
        <begin position="256"/>
        <end position="391"/>
    </location>
</feature>
<dbReference type="InterPro" id="IPR025669">
    <property type="entry name" value="AAA_dom"/>
</dbReference>